<dbReference type="GO" id="GO:0030643">
    <property type="term" value="P:intracellular phosphate ion homeostasis"/>
    <property type="evidence" value="ECO:0007669"/>
    <property type="project" value="InterPro"/>
</dbReference>
<dbReference type="PANTHER" id="PTHR42930">
    <property type="entry name" value="PHOSPHATE-SPECIFIC TRANSPORT SYSTEM ACCESSORY PROTEIN PHOU"/>
    <property type="match status" value="1"/>
</dbReference>
<dbReference type="Proteomes" id="UP000262712">
    <property type="component" value="Chromosome"/>
</dbReference>
<feature type="domain" description="PhoU" evidence="2">
    <location>
        <begin position="29"/>
        <end position="100"/>
    </location>
</feature>
<evidence type="ECO:0000313" key="4">
    <source>
        <dbReference type="EMBL" id="PHO19126.1"/>
    </source>
</evidence>
<dbReference type="Gene3D" id="1.20.58.220">
    <property type="entry name" value="Phosphate transport system protein phou homolog 2, domain 2"/>
    <property type="match status" value="1"/>
</dbReference>
<gene>
    <name evidence="3" type="ORF">AMOL_1744</name>
    <name evidence="4" type="ORF">CPU12_02455</name>
</gene>
<dbReference type="EMBL" id="NXFY01000002">
    <property type="protein sequence ID" value="PHO19126.1"/>
    <property type="molecule type" value="Genomic_DNA"/>
</dbReference>
<reference evidence="4 5" key="1">
    <citation type="submission" date="2017-09" db="EMBL/GenBank/DDBJ databases">
        <title>Arcobacter canalis sp. nov., a new species isolated from a water canal contaminated with urban sewage.</title>
        <authorList>
            <person name="Perez-Cataluna A."/>
            <person name="Salas-Masso N."/>
            <person name="Figueras M.J."/>
        </authorList>
    </citation>
    <scope>NUCLEOTIDE SEQUENCE [LARGE SCALE GENOMIC DNA]</scope>
    <source>
        <strain evidence="4 5">F98-3</strain>
    </source>
</reference>
<dbReference type="KEGG" id="amol:AMOL_1744"/>
<dbReference type="InterPro" id="IPR038078">
    <property type="entry name" value="PhoU-like_sf"/>
</dbReference>
<dbReference type="SUPFAM" id="SSF109755">
    <property type="entry name" value="PhoU-like"/>
    <property type="match status" value="1"/>
</dbReference>
<dbReference type="Proteomes" id="UP000221222">
    <property type="component" value="Unassembled WGS sequence"/>
</dbReference>
<dbReference type="RefSeq" id="WP_099341486.1">
    <property type="nucleotide sequence ID" value="NZ_CP032098.1"/>
</dbReference>
<keyword evidence="5" id="KW-1185">Reference proteome</keyword>
<name>A0A2G1DLA8_9BACT</name>
<dbReference type="AlphaFoldDB" id="A0A2G1DLA8"/>
<evidence type="ECO:0000256" key="1">
    <source>
        <dbReference type="ARBA" id="ARBA00008107"/>
    </source>
</evidence>
<accession>A0A2G1DLA8</accession>
<dbReference type="EMBL" id="CP032098">
    <property type="protein sequence ID" value="AXX92709.1"/>
    <property type="molecule type" value="Genomic_DNA"/>
</dbReference>
<evidence type="ECO:0000259" key="2">
    <source>
        <dbReference type="Pfam" id="PF01895"/>
    </source>
</evidence>
<evidence type="ECO:0000313" key="5">
    <source>
        <dbReference type="Proteomes" id="UP000221222"/>
    </source>
</evidence>
<dbReference type="InterPro" id="IPR026022">
    <property type="entry name" value="PhoU_dom"/>
</dbReference>
<evidence type="ECO:0000313" key="3">
    <source>
        <dbReference type="EMBL" id="AXX92709.1"/>
    </source>
</evidence>
<organism evidence="4 5">
    <name type="scientific">Malaciobacter molluscorum LMG 25693</name>
    <dbReference type="NCBI Taxonomy" id="870501"/>
    <lineage>
        <taxon>Bacteria</taxon>
        <taxon>Pseudomonadati</taxon>
        <taxon>Campylobacterota</taxon>
        <taxon>Epsilonproteobacteria</taxon>
        <taxon>Campylobacterales</taxon>
        <taxon>Arcobacteraceae</taxon>
        <taxon>Malaciobacter</taxon>
    </lineage>
</organism>
<comment type="similarity">
    <text evidence="1">Belongs to the PhoU family.</text>
</comment>
<dbReference type="PANTHER" id="PTHR42930:SF3">
    <property type="entry name" value="PHOSPHATE-SPECIFIC TRANSPORT SYSTEM ACCESSORY PROTEIN PHOU"/>
    <property type="match status" value="1"/>
</dbReference>
<protein>
    <submittedName>
        <fullName evidence="3">Phosphate transport system regulatory protein</fullName>
    </submittedName>
</protein>
<dbReference type="GO" id="GO:0045936">
    <property type="term" value="P:negative regulation of phosphate metabolic process"/>
    <property type="evidence" value="ECO:0007669"/>
    <property type="project" value="InterPro"/>
</dbReference>
<sequence>MLKKYTQDLENVHNKALNIIQNILRSNIYILQALETNNLKLLEEAKDCLKSISNESTEIDNSIVKLLALETPEASDLRRVVSFFKITNEIQRTASNTKGIIKNFELCYNTLDKKYISKYTIPLQKTTVTCLEGIIKMIESNNDTVKENFNIIFQAQKRTDELYNLFQDNIMKENKEIEQFNQYTKVLNTFRKYDKIANRSLDIAYLIIYAKLGGVLGEVEI</sequence>
<dbReference type="InterPro" id="IPR028366">
    <property type="entry name" value="PhoU"/>
</dbReference>
<dbReference type="Pfam" id="PF01895">
    <property type="entry name" value="PhoU"/>
    <property type="match status" value="1"/>
</dbReference>
<evidence type="ECO:0000313" key="6">
    <source>
        <dbReference type="Proteomes" id="UP000262712"/>
    </source>
</evidence>
<reference evidence="3 6" key="2">
    <citation type="submission" date="2018-08" db="EMBL/GenBank/DDBJ databases">
        <title>Complete genome of the Arcobacter molluscorum type strain LMG 25693.</title>
        <authorList>
            <person name="Miller W.G."/>
            <person name="Yee E."/>
            <person name="Bono J.L."/>
        </authorList>
    </citation>
    <scope>NUCLEOTIDE SEQUENCE [LARGE SCALE GENOMIC DNA]</scope>
    <source>
        <strain evidence="3 6">CECT 7696</strain>
    </source>
</reference>
<proteinExistence type="inferred from homology"/>